<dbReference type="PANTHER" id="PTHR31113:SF6">
    <property type="entry name" value="UPF0496 PROTEIN 3"/>
    <property type="match status" value="1"/>
</dbReference>
<organism evidence="7 8">
    <name type="scientific">Oldenlandia corymbosa var. corymbosa</name>
    <dbReference type="NCBI Taxonomy" id="529605"/>
    <lineage>
        <taxon>Eukaryota</taxon>
        <taxon>Viridiplantae</taxon>
        <taxon>Streptophyta</taxon>
        <taxon>Embryophyta</taxon>
        <taxon>Tracheophyta</taxon>
        <taxon>Spermatophyta</taxon>
        <taxon>Magnoliopsida</taxon>
        <taxon>eudicotyledons</taxon>
        <taxon>Gunneridae</taxon>
        <taxon>Pentapetalae</taxon>
        <taxon>asterids</taxon>
        <taxon>lamiids</taxon>
        <taxon>Gentianales</taxon>
        <taxon>Rubiaceae</taxon>
        <taxon>Rubioideae</taxon>
        <taxon>Spermacoceae</taxon>
        <taxon>Hedyotis-Oldenlandia complex</taxon>
        <taxon>Oldenlandia</taxon>
    </lineage>
</organism>
<evidence type="ECO:0000256" key="1">
    <source>
        <dbReference type="ARBA" id="ARBA00004370"/>
    </source>
</evidence>
<keyword evidence="3 6" id="KW-0812">Transmembrane</keyword>
<gene>
    <name evidence="7" type="ORF">OLC1_LOCUS3979</name>
</gene>
<protein>
    <submittedName>
        <fullName evidence="7">OLC1v1027465C1</fullName>
    </submittedName>
</protein>
<comment type="similarity">
    <text evidence="2">Belongs to the UPF0496 family.</text>
</comment>
<evidence type="ECO:0000256" key="3">
    <source>
        <dbReference type="ARBA" id="ARBA00022692"/>
    </source>
</evidence>
<comment type="subcellular location">
    <subcellularLocation>
        <location evidence="1">Membrane</location>
    </subcellularLocation>
</comment>
<evidence type="ECO:0000256" key="6">
    <source>
        <dbReference type="SAM" id="Phobius"/>
    </source>
</evidence>
<proteinExistence type="inferred from homology"/>
<keyword evidence="5 6" id="KW-0472">Membrane</keyword>
<evidence type="ECO:0000256" key="5">
    <source>
        <dbReference type="ARBA" id="ARBA00023136"/>
    </source>
</evidence>
<dbReference type="InterPro" id="IPR007749">
    <property type="entry name" value="DUF677"/>
</dbReference>
<evidence type="ECO:0000313" key="7">
    <source>
        <dbReference type="EMBL" id="CAI9092269.1"/>
    </source>
</evidence>
<reference evidence="7" key="1">
    <citation type="submission" date="2023-03" db="EMBL/GenBank/DDBJ databases">
        <authorList>
            <person name="Julca I."/>
        </authorList>
    </citation>
    <scope>NUCLEOTIDE SEQUENCE</scope>
</reference>
<name>A0AAV1C9J6_OLDCO</name>
<keyword evidence="8" id="KW-1185">Reference proteome</keyword>
<sequence>MKVKIIRGIKQLFAPNGRTDVEEDSGTNSGLDLREEYANAFRTESYNVFWERVLELSKGKYATHTTVGSTTASRLPSYRLFVDSLLDPDQSTIARILSLTRIPHPATQTLLTEYFSETANASFLCSRLLRDVDRTRIKYKALKATLDSLQIGQIQPVNNVPVLPARLSEFSKSYNPFMLSNSTSERIQTVQTDCSDLLKRLESSRDKIQAKSQLINRLKSGSAVFLVALTASLTIVVVTHALAVLVAAPCVVAASLELISSKNLAKWSAQLDSAAKGTYILMRDLDTISRLVSRLSDELEHFHAIIRFWLGKGGSRVQAGGEVARQLKMNDVSLSDQLDELEEHLYLCFMTINRARNLVLKEIQNHPAGQSPST</sequence>
<dbReference type="Pfam" id="PF05055">
    <property type="entry name" value="DUF677"/>
    <property type="match status" value="1"/>
</dbReference>
<keyword evidence="4 6" id="KW-1133">Transmembrane helix</keyword>
<accession>A0AAV1C9J6</accession>
<dbReference type="EMBL" id="OX459118">
    <property type="protein sequence ID" value="CAI9092269.1"/>
    <property type="molecule type" value="Genomic_DNA"/>
</dbReference>
<evidence type="ECO:0000256" key="4">
    <source>
        <dbReference type="ARBA" id="ARBA00022989"/>
    </source>
</evidence>
<dbReference type="PANTHER" id="PTHR31113">
    <property type="entry name" value="UPF0496 PROTEIN 3-RELATED"/>
    <property type="match status" value="1"/>
</dbReference>
<dbReference type="GO" id="GO:0016020">
    <property type="term" value="C:membrane"/>
    <property type="evidence" value="ECO:0007669"/>
    <property type="project" value="UniProtKB-SubCell"/>
</dbReference>
<feature type="transmembrane region" description="Helical" evidence="6">
    <location>
        <begin position="223"/>
        <end position="248"/>
    </location>
</feature>
<dbReference type="Proteomes" id="UP001161247">
    <property type="component" value="Chromosome 1"/>
</dbReference>
<evidence type="ECO:0000256" key="2">
    <source>
        <dbReference type="ARBA" id="ARBA00009074"/>
    </source>
</evidence>
<evidence type="ECO:0000313" key="8">
    <source>
        <dbReference type="Proteomes" id="UP001161247"/>
    </source>
</evidence>
<dbReference type="AlphaFoldDB" id="A0AAV1C9J6"/>